<dbReference type="AlphaFoldDB" id="A0A4Z2F9C5"/>
<comment type="caution">
    <text evidence="2">The sequence shown here is derived from an EMBL/GenBank/DDBJ whole genome shotgun (WGS) entry which is preliminary data.</text>
</comment>
<evidence type="ECO:0000313" key="2">
    <source>
        <dbReference type="EMBL" id="TNN37421.1"/>
    </source>
</evidence>
<dbReference type="EMBL" id="SRLO01001491">
    <property type="protein sequence ID" value="TNN37421.1"/>
    <property type="molecule type" value="Genomic_DNA"/>
</dbReference>
<dbReference type="Proteomes" id="UP000314294">
    <property type="component" value="Unassembled WGS sequence"/>
</dbReference>
<gene>
    <name evidence="2" type="ORF">EYF80_052409</name>
</gene>
<name>A0A4Z2F9C5_9TELE</name>
<feature type="region of interest" description="Disordered" evidence="1">
    <location>
        <begin position="63"/>
        <end position="120"/>
    </location>
</feature>
<sequence>MREERREERGGREEEGGGRREESDGRREEGGWREESFRCILLLAAAGRKRVKDTRENALFLPTFKVEQQQTPLEDVERTRTRARSPDQCSARAEEEDDGHARGHGVRDPASPRWGRNAHEASGFPFVPHVRARAETTPPLFQGDNGVKRLKTMTHPLTPPPDPSCPHRITFTAAFL</sequence>
<feature type="region of interest" description="Disordered" evidence="1">
    <location>
        <begin position="1"/>
        <end position="32"/>
    </location>
</feature>
<evidence type="ECO:0000256" key="1">
    <source>
        <dbReference type="SAM" id="MobiDB-lite"/>
    </source>
</evidence>
<reference evidence="2 3" key="1">
    <citation type="submission" date="2019-03" db="EMBL/GenBank/DDBJ databases">
        <title>First draft genome of Liparis tanakae, snailfish: a comprehensive survey of snailfish specific genes.</title>
        <authorList>
            <person name="Kim W."/>
            <person name="Song I."/>
            <person name="Jeong J.-H."/>
            <person name="Kim D."/>
            <person name="Kim S."/>
            <person name="Ryu S."/>
            <person name="Song J.Y."/>
            <person name="Lee S.K."/>
        </authorList>
    </citation>
    <scope>NUCLEOTIDE SEQUENCE [LARGE SCALE GENOMIC DNA]</scope>
    <source>
        <tissue evidence="2">Muscle</tissue>
    </source>
</reference>
<proteinExistence type="predicted"/>
<accession>A0A4Z2F9C5</accession>
<evidence type="ECO:0000313" key="3">
    <source>
        <dbReference type="Proteomes" id="UP000314294"/>
    </source>
</evidence>
<organism evidence="2 3">
    <name type="scientific">Liparis tanakae</name>
    <name type="common">Tanaka's snailfish</name>
    <dbReference type="NCBI Taxonomy" id="230148"/>
    <lineage>
        <taxon>Eukaryota</taxon>
        <taxon>Metazoa</taxon>
        <taxon>Chordata</taxon>
        <taxon>Craniata</taxon>
        <taxon>Vertebrata</taxon>
        <taxon>Euteleostomi</taxon>
        <taxon>Actinopterygii</taxon>
        <taxon>Neopterygii</taxon>
        <taxon>Teleostei</taxon>
        <taxon>Neoteleostei</taxon>
        <taxon>Acanthomorphata</taxon>
        <taxon>Eupercaria</taxon>
        <taxon>Perciformes</taxon>
        <taxon>Cottioidei</taxon>
        <taxon>Cottales</taxon>
        <taxon>Liparidae</taxon>
        <taxon>Liparis</taxon>
    </lineage>
</organism>
<protein>
    <submittedName>
        <fullName evidence="2">Uncharacterized protein</fullName>
    </submittedName>
</protein>
<keyword evidence="3" id="KW-1185">Reference proteome</keyword>